<reference evidence="1 2" key="1">
    <citation type="journal article" date="2012" name="Science">
        <title>The Paleozoic origin of enzymatic lignin decomposition reconstructed from 31 fungal genomes.</title>
        <authorList>
            <person name="Floudas D."/>
            <person name="Binder M."/>
            <person name="Riley R."/>
            <person name="Barry K."/>
            <person name="Blanchette R.A."/>
            <person name="Henrissat B."/>
            <person name="Martinez A.T."/>
            <person name="Otillar R."/>
            <person name="Spatafora J.W."/>
            <person name="Yadav J.S."/>
            <person name="Aerts A."/>
            <person name="Benoit I."/>
            <person name="Boyd A."/>
            <person name="Carlson A."/>
            <person name="Copeland A."/>
            <person name="Coutinho P.M."/>
            <person name="de Vries R.P."/>
            <person name="Ferreira P."/>
            <person name="Findley K."/>
            <person name="Foster B."/>
            <person name="Gaskell J."/>
            <person name="Glotzer D."/>
            <person name="Gorecki P."/>
            <person name="Heitman J."/>
            <person name="Hesse C."/>
            <person name="Hori C."/>
            <person name="Igarashi K."/>
            <person name="Jurgens J.A."/>
            <person name="Kallen N."/>
            <person name="Kersten P."/>
            <person name="Kohler A."/>
            <person name="Kuees U."/>
            <person name="Kumar T.K.A."/>
            <person name="Kuo A."/>
            <person name="LaButti K."/>
            <person name="Larrondo L.F."/>
            <person name="Lindquist E."/>
            <person name="Ling A."/>
            <person name="Lombard V."/>
            <person name="Lucas S."/>
            <person name="Lundell T."/>
            <person name="Martin R."/>
            <person name="McLaughlin D.J."/>
            <person name="Morgenstern I."/>
            <person name="Morin E."/>
            <person name="Murat C."/>
            <person name="Nagy L.G."/>
            <person name="Nolan M."/>
            <person name="Ohm R.A."/>
            <person name="Patyshakuliyeva A."/>
            <person name="Rokas A."/>
            <person name="Ruiz-Duenas F.J."/>
            <person name="Sabat G."/>
            <person name="Salamov A."/>
            <person name="Samejima M."/>
            <person name="Schmutz J."/>
            <person name="Slot J.C."/>
            <person name="St John F."/>
            <person name="Stenlid J."/>
            <person name="Sun H."/>
            <person name="Sun S."/>
            <person name="Syed K."/>
            <person name="Tsang A."/>
            <person name="Wiebenga A."/>
            <person name="Young D."/>
            <person name="Pisabarro A."/>
            <person name="Eastwood D.C."/>
            <person name="Martin F."/>
            <person name="Cullen D."/>
            <person name="Grigoriev I.V."/>
            <person name="Hibbett D.S."/>
        </authorList>
    </citation>
    <scope>NUCLEOTIDE SEQUENCE</scope>
    <source>
        <strain evidence="2">FP-58527</strain>
    </source>
</reference>
<dbReference type="OrthoDB" id="5424209at2759"/>
<evidence type="ECO:0000313" key="2">
    <source>
        <dbReference type="Proteomes" id="UP000015241"/>
    </source>
</evidence>
<accession>S8DZ92</accession>
<dbReference type="EMBL" id="KE504188">
    <property type="protein sequence ID" value="EPS96458.1"/>
    <property type="molecule type" value="Genomic_DNA"/>
</dbReference>
<name>S8DZ92_FOMSC</name>
<dbReference type="PROSITE" id="PS51257">
    <property type="entry name" value="PROKAR_LIPOPROTEIN"/>
    <property type="match status" value="1"/>
</dbReference>
<protein>
    <submittedName>
        <fullName evidence="1">Uncharacterized protein</fullName>
    </submittedName>
</protein>
<dbReference type="HOGENOM" id="CLU_1570695_0_0_1"/>
<dbReference type="Proteomes" id="UP000015241">
    <property type="component" value="Unassembled WGS sequence"/>
</dbReference>
<dbReference type="AlphaFoldDB" id="S8DZ92"/>
<keyword evidence="2" id="KW-1185">Reference proteome</keyword>
<dbReference type="STRING" id="743788.S8DZ92"/>
<gene>
    <name evidence="1" type="ORF">FOMPIDRAFT_86335</name>
</gene>
<evidence type="ECO:0000313" key="1">
    <source>
        <dbReference type="EMBL" id="EPS96458.1"/>
    </source>
</evidence>
<proteinExistence type="predicted"/>
<sequence length="170" mass="18264">MRPSVAVAVIAAITSCHGPTLHLTGTGSTYVSVVSSTFVDHSGPSDSGGAAAAHDSPYIFETGDASVRMGRARVCGDHPIQDRWDEIGELIYKYLESRNVKWTSIDPVCFAEAGEDVSYVGAPYIWIRVLPETLAFDDAKAAAEGCKDILAREGFPDVEIAFRESVVKLL</sequence>
<organism evidence="1 2">
    <name type="scientific">Fomitopsis schrenkii</name>
    <name type="common">Brown rot fungus</name>
    <dbReference type="NCBI Taxonomy" id="2126942"/>
    <lineage>
        <taxon>Eukaryota</taxon>
        <taxon>Fungi</taxon>
        <taxon>Dikarya</taxon>
        <taxon>Basidiomycota</taxon>
        <taxon>Agaricomycotina</taxon>
        <taxon>Agaricomycetes</taxon>
        <taxon>Polyporales</taxon>
        <taxon>Fomitopsis</taxon>
    </lineage>
</organism>
<dbReference type="InParanoid" id="S8DZ92"/>